<dbReference type="EMBL" id="SPVG01000159">
    <property type="protein sequence ID" value="TFW19888.1"/>
    <property type="molecule type" value="Genomic_DNA"/>
</dbReference>
<dbReference type="CDD" id="cd06171">
    <property type="entry name" value="Sigma70_r4"/>
    <property type="match status" value="1"/>
</dbReference>
<evidence type="ECO:0000256" key="6">
    <source>
        <dbReference type="RuleBase" id="RU000716"/>
    </source>
</evidence>
<keyword evidence="2 6" id="KW-0805">Transcription regulation</keyword>
<dbReference type="InterPro" id="IPR014284">
    <property type="entry name" value="RNA_pol_sigma-70_dom"/>
</dbReference>
<dbReference type="InterPro" id="IPR036388">
    <property type="entry name" value="WH-like_DNA-bd_sf"/>
</dbReference>
<evidence type="ECO:0000256" key="5">
    <source>
        <dbReference type="ARBA" id="ARBA00023163"/>
    </source>
</evidence>
<keyword evidence="4 6" id="KW-0238">DNA-binding</keyword>
<feature type="domain" description="RNA polymerase sigma factor 70 region 4 type 2" evidence="9">
    <location>
        <begin position="135"/>
        <end position="186"/>
    </location>
</feature>
<evidence type="ECO:0000259" key="8">
    <source>
        <dbReference type="Pfam" id="PF04542"/>
    </source>
</evidence>
<organism evidence="10 11">
    <name type="scientific">Duganella callida</name>
    <dbReference type="NCBI Taxonomy" id="2561932"/>
    <lineage>
        <taxon>Bacteria</taxon>
        <taxon>Pseudomonadati</taxon>
        <taxon>Pseudomonadota</taxon>
        <taxon>Betaproteobacteria</taxon>
        <taxon>Burkholderiales</taxon>
        <taxon>Oxalobacteraceae</taxon>
        <taxon>Telluria group</taxon>
        <taxon>Duganella</taxon>
    </lineage>
</organism>
<protein>
    <recommendedName>
        <fullName evidence="6">RNA polymerase sigma factor</fullName>
    </recommendedName>
</protein>
<keyword evidence="11" id="KW-1185">Reference proteome</keyword>
<evidence type="ECO:0000256" key="1">
    <source>
        <dbReference type="ARBA" id="ARBA00010641"/>
    </source>
</evidence>
<dbReference type="NCBIfam" id="TIGR02937">
    <property type="entry name" value="sigma70-ECF"/>
    <property type="match status" value="1"/>
</dbReference>
<comment type="caution">
    <text evidence="10">The sequence shown here is derived from an EMBL/GenBank/DDBJ whole genome shotgun (WGS) entry which is preliminary data.</text>
</comment>
<dbReference type="Proteomes" id="UP000297729">
    <property type="component" value="Unassembled WGS sequence"/>
</dbReference>
<dbReference type="OrthoDB" id="9784272at2"/>
<accession>A0A4Y9SFB7</accession>
<dbReference type="InterPro" id="IPR000838">
    <property type="entry name" value="RNA_pol_sigma70_ECF_CS"/>
</dbReference>
<dbReference type="PANTHER" id="PTHR43133">
    <property type="entry name" value="RNA POLYMERASE ECF-TYPE SIGMA FACTO"/>
    <property type="match status" value="1"/>
</dbReference>
<evidence type="ECO:0000256" key="2">
    <source>
        <dbReference type="ARBA" id="ARBA00023015"/>
    </source>
</evidence>
<reference evidence="10 11" key="1">
    <citation type="submission" date="2019-03" db="EMBL/GenBank/DDBJ databases">
        <title>Draft Genome Sequence of Duganella callidus sp. nov., a Novel Duganella Species Isolated from Cultivated Soil.</title>
        <authorList>
            <person name="Raths R."/>
            <person name="Peta V."/>
            <person name="Bucking H."/>
        </authorList>
    </citation>
    <scope>NUCLEOTIDE SEQUENCE [LARGE SCALE GENOMIC DNA]</scope>
    <source>
        <strain evidence="10 11">DN04</strain>
    </source>
</reference>
<dbReference type="Pfam" id="PF04542">
    <property type="entry name" value="Sigma70_r2"/>
    <property type="match status" value="1"/>
</dbReference>
<dbReference type="InterPro" id="IPR013324">
    <property type="entry name" value="RNA_pol_sigma_r3/r4-like"/>
</dbReference>
<evidence type="ECO:0000256" key="7">
    <source>
        <dbReference type="SAM" id="MobiDB-lite"/>
    </source>
</evidence>
<dbReference type="SUPFAM" id="SSF88946">
    <property type="entry name" value="Sigma2 domain of RNA polymerase sigma factors"/>
    <property type="match status" value="1"/>
</dbReference>
<evidence type="ECO:0000256" key="3">
    <source>
        <dbReference type="ARBA" id="ARBA00023082"/>
    </source>
</evidence>
<dbReference type="PANTHER" id="PTHR43133:SF62">
    <property type="entry name" value="RNA POLYMERASE SIGMA FACTOR SIGZ"/>
    <property type="match status" value="1"/>
</dbReference>
<dbReference type="GO" id="GO:0016987">
    <property type="term" value="F:sigma factor activity"/>
    <property type="evidence" value="ECO:0007669"/>
    <property type="project" value="UniProtKB-KW"/>
</dbReference>
<dbReference type="Gene3D" id="1.10.1740.10">
    <property type="match status" value="1"/>
</dbReference>
<keyword evidence="3 6" id="KW-0731">Sigma factor</keyword>
<gene>
    <name evidence="10" type="ORF">E4L98_15560</name>
</gene>
<dbReference type="SUPFAM" id="SSF88659">
    <property type="entry name" value="Sigma3 and sigma4 domains of RNA polymerase sigma factors"/>
    <property type="match status" value="1"/>
</dbReference>
<evidence type="ECO:0000313" key="11">
    <source>
        <dbReference type="Proteomes" id="UP000297729"/>
    </source>
</evidence>
<dbReference type="InterPro" id="IPR039425">
    <property type="entry name" value="RNA_pol_sigma-70-like"/>
</dbReference>
<feature type="region of interest" description="Disordered" evidence="7">
    <location>
        <begin position="95"/>
        <end position="116"/>
    </location>
</feature>
<keyword evidence="5 6" id="KW-0804">Transcription</keyword>
<feature type="domain" description="RNA polymerase sigma-70 region 2" evidence="8">
    <location>
        <begin position="32"/>
        <end position="96"/>
    </location>
</feature>
<dbReference type="GO" id="GO:0003677">
    <property type="term" value="F:DNA binding"/>
    <property type="evidence" value="ECO:0007669"/>
    <property type="project" value="UniProtKB-KW"/>
</dbReference>
<dbReference type="PROSITE" id="PS01063">
    <property type="entry name" value="SIGMA70_ECF"/>
    <property type="match status" value="1"/>
</dbReference>
<name>A0A4Y9SFB7_9BURK</name>
<dbReference type="Pfam" id="PF08281">
    <property type="entry name" value="Sigma70_r4_2"/>
    <property type="match status" value="1"/>
</dbReference>
<dbReference type="InterPro" id="IPR013249">
    <property type="entry name" value="RNA_pol_sigma70_r4_t2"/>
</dbReference>
<comment type="similarity">
    <text evidence="1 6">Belongs to the sigma-70 factor family. ECF subfamily.</text>
</comment>
<proteinExistence type="inferred from homology"/>
<evidence type="ECO:0000313" key="10">
    <source>
        <dbReference type="EMBL" id="TFW19888.1"/>
    </source>
</evidence>
<dbReference type="Gene3D" id="1.10.10.10">
    <property type="entry name" value="Winged helix-like DNA-binding domain superfamily/Winged helix DNA-binding domain"/>
    <property type="match status" value="1"/>
</dbReference>
<dbReference type="InterPro" id="IPR007627">
    <property type="entry name" value="RNA_pol_sigma70_r2"/>
</dbReference>
<evidence type="ECO:0000259" key="9">
    <source>
        <dbReference type="Pfam" id="PF08281"/>
    </source>
</evidence>
<dbReference type="InterPro" id="IPR013325">
    <property type="entry name" value="RNA_pol_sigma_r2"/>
</dbReference>
<dbReference type="GO" id="GO:0006352">
    <property type="term" value="P:DNA-templated transcription initiation"/>
    <property type="evidence" value="ECO:0007669"/>
    <property type="project" value="InterPro"/>
</dbReference>
<dbReference type="AlphaFoldDB" id="A0A4Y9SFB7"/>
<sequence length="201" mass="22783">MLTHTPENQRLVDLLQRVSLQDHAAFKQLYDLTSAHLYGVAVRFARRRELADEILQDAYINVWQQAGSYAATLSTPMTWLISIVRNKSLDRLRKGKLESESAESHHDGAPDQSHDEAVDYVDPHELYAAATERIELNRCLSLLEPSQRQSLALAYYNGMSHSELADHMQVPLGTAKAWVRRGLERLKKCFETLPAAQKGTQ</sequence>
<evidence type="ECO:0000256" key="4">
    <source>
        <dbReference type="ARBA" id="ARBA00023125"/>
    </source>
</evidence>